<keyword evidence="5" id="KW-1185">Reference proteome</keyword>
<proteinExistence type="inferred from homology"/>
<evidence type="ECO:0000256" key="2">
    <source>
        <dbReference type="RuleBase" id="RU003476"/>
    </source>
</evidence>
<dbReference type="GO" id="GO:0006203">
    <property type="term" value="P:dGTP catabolic process"/>
    <property type="evidence" value="ECO:0007669"/>
    <property type="project" value="TreeGrafter"/>
</dbReference>
<evidence type="ECO:0000259" key="3">
    <source>
        <dbReference type="PROSITE" id="PS51462"/>
    </source>
</evidence>
<feature type="domain" description="Nudix hydrolase" evidence="3">
    <location>
        <begin position="1"/>
        <end position="134"/>
    </location>
</feature>
<dbReference type="SUPFAM" id="SSF55811">
    <property type="entry name" value="Nudix"/>
    <property type="match status" value="1"/>
</dbReference>
<reference evidence="4" key="1">
    <citation type="journal article" date="2023" name="Mol. Phylogenet. Evol.">
        <title>Genome-scale phylogeny and comparative genomics of the fungal order Sordariales.</title>
        <authorList>
            <person name="Hensen N."/>
            <person name="Bonometti L."/>
            <person name="Westerberg I."/>
            <person name="Brannstrom I.O."/>
            <person name="Guillou S."/>
            <person name="Cros-Aarteil S."/>
            <person name="Calhoun S."/>
            <person name="Haridas S."/>
            <person name="Kuo A."/>
            <person name="Mondo S."/>
            <person name="Pangilinan J."/>
            <person name="Riley R."/>
            <person name="LaButti K."/>
            <person name="Andreopoulos B."/>
            <person name="Lipzen A."/>
            <person name="Chen C."/>
            <person name="Yan M."/>
            <person name="Daum C."/>
            <person name="Ng V."/>
            <person name="Clum A."/>
            <person name="Steindorff A."/>
            <person name="Ohm R.A."/>
            <person name="Martin F."/>
            <person name="Silar P."/>
            <person name="Natvig D.O."/>
            <person name="Lalanne C."/>
            <person name="Gautier V."/>
            <person name="Ament-Velasquez S.L."/>
            <person name="Kruys A."/>
            <person name="Hutchinson M.I."/>
            <person name="Powell A.J."/>
            <person name="Barry K."/>
            <person name="Miller A.N."/>
            <person name="Grigoriev I.V."/>
            <person name="Debuchy R."/>
            <person name="Gladieux P."/>
            <person name="Hiltunen Thoren M."/>
            <person name="Johannesson H."/>
        </authorList>
    </citation>
    <scope>NUCLEOTIDE SEQUENCE</scope>
    <source>
        <strain evidence="4">PSN293</strain>
    </source>
</reference>
<evidence type="ECO:0000313" key="5">
    <source>
        <dbReference type="Proteomes" id="UP001301769"/>
    </source>
</evidence>
<reference evidence="4" key="2">
    <citation type="submission" date="2023-05" db="EMBL/GenBank/DDBJ databases">
        <authorList>
            <consortium name="Lawrence Berkeley National Laboratory"/>
            <person name="Steindorff A."/>
            <person name="Hensen N."/>
            <person name="Bonometti L."/>
            <person name="Westerberg I."/>
            <person name="Brannstrom I.O."/>
            <person name="Guillou S."/>
            <person name="Cros-Aarteil S."/>
            <person name="Calhoun S."/>
            <person name="Haridas S."/>
            <person name="Kuo A."/>
            <person name="Mondo S."/>
            <person name="Pangilinan J."/>
            <person name="Riley R."/>
            <person name="Labutti K."/>
            <person name="Andreopoulos B."/>
            <person name="Lipzen A."/>
            <person name="Chen C."/>
            <person name="Yanf M."/>
            <person name="Daum C."/>
            <person name="Ng V."/>
            <person name="Clum A."/>
            <person name="Ohm R."/>
            <person name="Martin F."/>
            <person name="Silar P."/>
            <person name="Natvig D."/>
            <person name="Lalanne C."/>
            <person name="Gautier V."/>
            <person name="Ament-Velasquez S.L."/>
            <person name="Kruys A."/>
            <person name="Hutchinson M.I."/>
            <person name="Powell A.J."/>
            <person name="Barry K."/>
            <person name="Miller A.N."/>
            <person name="Grigoriev I.V."/>
            <person name="Debuchy R."/>
            <person name="Gladieux P."/>
            <person name="Thoren M.H."/>
            <person name="Johannesson H."/>
        </authorList>
    </citation>
    <scope>NUCLEOTIDE SEQUENCE</scope>
    <source>
        <strain evidence="4">PSN293</strain>
    </source>
</reference>
<comment type="caution">
    <text evidence="4">The sequence shown here is derived from an EMBL/GenBank/DDBJ whole genome shotgun (WGS) entry which is preliminary data.</text>
</comment>
<dbReference type="InterPro" id="IPR015797">
    <property type="entry name" value="NUDIX_hydrolase-like_dom_sf"/>
</dbReference>
<organism evidence="4 5">
    <name type="scientific">Rhypophila decipiens</name>
    <dbReference type="NCBI Taxonomy" id="261697"/>
    <lineage>
        <taxon>Eukaryota</taxon>
        <taxon>Fungi</taxon>
        <taxon>Dikarya</taxon>
        <taxon>Ascomycota</taxon>
        <taxon>Pezizomycotina</taxon>
        <taxon>Sordariomycetes</taxon>
        <taxon>Sordariomycetidae</taxon>
        <taxon>Sordariales</taxon>
        <taxon>Naviculisporaceae</taxon>
        <taxon>Rhypophila</taxon>
    </lineage>
</organism>
<dbReference type="InterPro" id="IPR020084">
    <property type="entry name" value="NUDIX_hydrolase_CS"/>
</dbReference>
<keyword evidence="1 2" id="KW-0378">Hydrolase</keyword>
<gene>
    <name evidence="4" type="ORF">QBC37DRAFT_29265</name>
</gene>
<dbReference type="PROSITE" id="PS00893">
    <property type="entry name" value="NUDIX_BOX"/>
    <property type="match status" value="1"/>
</dbReference>
<dbReference type="InterPro" id="IPR020476">
    <property type="entry name" value="Nudix_hydrolase"/>
</dbReference>
<dbReference type="PROSITE" id="PS51462">
    <property type="entry name" value="NUDIX"/>
    <property type="match status" value="1"/>
</dbReference>
<accession>A0AAN6Y120</accession>
<dbReference type="CDD" id="cd04678">
    <property type="entry name" value="NUDIX_MTH2_Nudt15"/>
    <property type="match status" value="1"/>
</dbReference>
<evidence type="ECO:0000256" key="1">
    <source>
        <dbReference type="ARBA" id="ARBA00022801"/>
    </source>
</evidence>
<name>A0AAN6Y120_9PEZI</name>
<dbReference type="PRINTS" id="PR00502">
    <property type="entry name" value="NUDIXFAMILY"/>
</dbReference>
<dbReference type="PANTHER" id="PTHR16099:SF5">
    <property type="entry name" value="NUCLEOTIDE TRIPHOSPHATE DIPHOSPHATASE NUDT15"/>
    <property type="match status" value="1"/>
</dbReference>
<dbReference type="EMBL" id="MU858169">
    <property type="protein sequence ID" value="KAK4210648.1"/>
    <property type="molecule type" value="Genomic_DNA"/>
</dbReference>
<dbReference type="Pfam" id="PF00293">
    <property type="entry name" value="NUDIX"/>
    <property type="match status" value="1"/>
</dbReference>
<dbReference type="GO" id="GO:0035539">
    <property type="term" value="F:8-oxo-7,8-dihydrodeoxyguanosine triphosphate pyrophosphatase activity"/>
    <property type="evidence" value="ECO:0007669"/>
    <property type="project" value="TreeGrafter"/>
</dbReference>
<dbReference type="Proteomes" id="UP001301769">
    <property type="component" value="Unassembled WGS sequence"/>
</dbReference>
<dbReference type="PANTHER" id="PTHR16099">
    <property type="entry name" value="8-OXO-DGTP DIPHOSPHATES NUDT15"/>
    <property type="match status" value="1"/>
</dbReference>
<comment type="similarity">
    <text evidence="2">Belongs to the Nudix hydrolase family.</text>
</comment>
<evidence type="ECO:0000313" key="4">
    <source>
        <dbReference type="EMBL" id="KAK4210648.1"/>
    </source>
</evidence>
<dbReference type="InterPro" id="IPR000086">
    <property type="entry name" value="NUDIX_hydrolase_dom"/>
</dbReference>
<dbReference type="GO" id="GO:0005829">
    <property type="term" value="C:cytosol"/>
    <property type="evidence" value="ECO:0007669"/>
    <property type="project" value="TreeGrafter"/>
</dbReference>
<dbReference type="Gene3D" id="3.90.79.10">
    <property type="entry name" value="Nucleoside Triphosphate Pyrophosphohydrolase"/>
    <property type="match status" value="1"/>
</dbReference>
<sequence>MMVVFLELICKDSISQWIRKADSGCRCQGTWQFPGGHLEVGETPFMCAERETLEEAGIHVKAERVLGLTNDIFDPESKHYITIFVSCHLEDDSQEPMTMEPDKCEGWFWREWVDIKELVKTEQGRNKVFLPIINLLKDQPDLVI</sequence>
<dbReference type="AlphaFoldDB" id="A0AAN6Y120"/>
<protein>
    <submittedName>
        <fullName evidence="4">NUDIX hydrolase domain-like protein</fullName>
    </submittedName>
</protein>